<reference evidence="2" key="1">
    <citation type="submission" date="2021-12" db="EMBL/GenBank/DDBJ databases">
        <authorList>
            <person name="Martin H S."/>
        </authorList>
    </citation>
    <scope>NUCLEOTIDE SEQUENCE</scope>
</reference>
<evidence type="ECO:0000256" key="1">
    <source>
        <dbReference type="SAM" id="MobiDB-lite"/>
    </source>
</evidence>
<sequence length="192" mass="21359">MNISVSANNINFVRNQTSDALFDNGSDDDVIEVVRDEAPIEILSDGEELEMEQSNQANLNSFSESFSFANPNALETTIEEKLNELEDPLKSLCEIENTFTITDQIIVEPNVTDLHETTSLEDSTKLDEKSNHDSSGENCFINVTDVGNSTENDAEKLKQKVQEELSNEKEANTIISNVPIDSETAINNVRQE</sequence>
<gene>
    <name evidence="2" type="ORF">BINO364_LOCUS9699</name>
</gene>
<dbReference type="EMBL" id="OV170224">
    <property type="protein sequence ID" value="CAH0723931.1"/>
    <property type="molecule type" value="Genomic_DNA"/>
</dbReference>
<keyword evidence="3" id="KW-1185">Reference proteome</keyword>
<name>A0A8J9YF50_9NEOP</name>
<evidence type="ECO:0000313" key="3">
    <source>
        <dbReference type="Proteomes" id="UP000838878"/>
    </source>
</evidence>
<feature type="compositionally biased region" description="Basic and acidic residues" evidence="1">
    <location>
        <begin position="117"/>
        <end position="135"/>
    </location>
</feature>
<organism evidence="2 3">
    <name type="scientific">Brenthis ino</name>
    <name type="common">lesser marbled fritillary</name>
    <dbReference type="NCBI Taxonomy" id="405034"/>
    <lineage>
        <taxon>Eukaryota</taxon>
        <taxon>Metazoa</taxon>
        <taxon>Ecdysozoa</taxon>
        <taxon>Arthropoda</taxon>
        <taxon>Hexapoda</taxon>
        <taxon>Insecta</taxon>
        <taxon>Pterygota</taxon>
        <taxon>Neoptera</taxon>
        <taxon>Endopterygota</taxon>
        <taxon>Lepidoptera</taxon>
        <taxon>Glossata</taxon>
        <taxon>Ditrysia</taxon>
        <taxon>Papilionoidea</taxon>
        <taxon>Nymphalidae</taxon>
        <taxon>Heliconiinae</taxon>
        <taxon>Argynnini</taxon>
        <taxon>Brenthis</taxon>
    </lineage>
</organism>
<accession>A0A8J9YF50</accession>
<dbReference type="AlphaFoldDB" id="A0A8J9YF50"/>
<protein>
    <submittedName>
        <fullName evidence="2">Uncharacterized protein</fullName>
    </submittedName>
</protein>
<dbReference type="Proteomes" id="UP000838878">
    <property type="component" value="Chromosome 4"/>
</dbReference>
<dbReference type="OrthoDB" id="7437230at2759"/>
<evidence type="ECO:0000313" key="2">
    <source>
        <dbReference type="EMBL" id="CAH0723931.1"/>
    </source>
</evidence>
<proteinExistence type="predicted"/>
<feature type="non-terminal residue" evidence="2">
    <location>
        <position position="192"/>
    </location>
</feature>
<feature type="region of interest" description="Disordered" evidence="1">
    <location>
        <begin position="117"/>
        <end position="138"/>
    </location>
</feature>